<name>A0A7W9UFJ3_9NOCA</name>
<dbReference type="EMBL" id="JACHIT010000001">
    <property type="protein sequence ID" value="MBB5911269.1"/>
    <property type="molecule type" value="Genomic_DNA"/>
</dbReference>
<comment type="caution">
    <text evidence="2">The sequence shown here is derived from an EMBL/GenBank/DDBJ whole genome shotgun (WGS) entry which is preliminary data.</text>
</comment>
<evidence type="ECO:0000313" key="3">
    <source>
        <dbReference type="Proteomes" id="UP000540412"/>
    </source>
</evidence>
<protein>
    <submittedName>
        <fullName evidence="2">Uncharacterized protein</fullName>
    </submittedName>
</protein>
<sequence>MLSVPPFGGPGTGGRVLANDDGTESVVVSYDDAPGPWKYAAEGRLVNGVPMITELLVSQRDPSVPVAITQTGLRRVQLRLILNRVKRALKTEWGNRVSQLLGDARTQTPKSGRSWHAEHYMQVAWWYIKAEADGVAARKAIAEHWGVSRITASRWLSEARKRGYLAPYAAGKNERSDDDLWSRQQFATSTVEASVVQAFLNRTVAEAMKDSPETALAKVLDTLLTLGAEAISRTTRTENGKDELGLQAFFDYLFALAEQAESDTLRASAKALVDALTAEGLSE</sequence>
<proteinExistence type="predicted"/>
<accession>A0A7W9UFJ3</accession>
<dbReference type="Proteomes" id="UP000540412">
    <property type="component" value="Unassembled WGS sequence"/>
</dbReference>
<evidence type="ECO:0000313" key="2">
    <source>
        <dbReference type="EMBL" id="MBB5911269.1"/>
    </source>
</evidence>
<reference evidence="2 3" key="1">
    <citation type="submission" date="2020-08" db="EMBL/GenBank/DDBJ databases">
        <title>Sequencing the genomes of 1000 actinobacteria strains.</title>
        <authorList>
            <person name="Klenk H.-P."/>
        </authorList>
    </citation>
    <scope>NUCLEOTIDE SEQUENCE [LARGE SCALE GENOMIC DNA]</scope>
    <source>
        <strain evidence="2 3">DSM 43582</strain>
    </source>
</reference>
<gene>
    <name evidence="2" type="ORF">BJY24_000136</name>
</gene>
<feature type="region of interest" description="Disordered" evidence="1">
    <location>
        <begin position="1"/>
        <end position="20"/>
    </location>
</feature>
<keyword evidence="3" id="KW-1185">Reference proteome</keyword>
<evidence type="ECO:0000256" key="1">
    <source>
        <dbReference type="SAM" id="MobiDB-lite"/>
    </source>
</evidence>
<dbReference type="RefSeq" id="WP_040749308.1">
    <property type="nucleotide sequence ID" value="NZ_JACHIT010000001.1"/>
</dbReference>
<dbReference type="AlphaFoldDB" id="A0A7W9UFJ3"/>
<organism evidence="2 3">
    <name type="scientific">Nocardia transvalensis</name>
    <dbReference type="NCBI Taxonomy" id="37333"/>
    <lineage>
        <taxon>Bacteria</taxon>
        <taxon>Bacillati</taxon>
        <taxon>Actinomycetota</taxon>
        <taxon>Actinomycetes</taxon>
        <taxon>Mycobacteriales</taxon>
        <taxon>Nocardiaceae</taxon>
        <taxon>Nocardia</taxon>
    </lineage>
</organism>